<dbReference type="EMBL" id="JAGZMU010000001">
    <property type="protein sequence ID" value="MBS4892413.1"/>
    <property type="molecule type" value="Genomic_DNA"/>
</dbReference>
<dbReference type="GO" id="GO:0009253">
    <property type="term" value="P:peptidoglycan catabolic process"/>
    <property type="evidence" value="ECO:0007669"/>
    <property type="project" value="InterPro"/>
</dbReference>
<organism evidence="5 8">
    <name type="scientific">Veillonella parvula</name>
    <name type="common">Staphylococcus parvulus</name>
    <dbReference type="NCBI Taxonomy" id="29466"/>
    <lineage>
        <taxon>Bacteria</taxon>
        <taxon>Bacillati</taxon>
        <taxon>Bacillota</taxon>
        <taxon>Negativicutes</taxon>
        <taxon>Veillonellales</taxon>
        <taxon>Veillonellaceae</taxon>
        <taxon>Veillonella</taxon>
    </lineage>
</organism>
<dbReference type="CDD" id="cd02696">
    <property type="entry name" value="MurNAc-LAA"/>
    <property type="match status" value="1"/>
</dbReference>
<accession>A0A2I1TJ17</accession>
<keyword evidence="1 6" id="KW-0378">Hydrolase</keyword>
<dbReference type="GO" id="GO:0008745">
    <property type="term" value="F:N-acetylmuramoyl-L-alanine amidase activity"/>
    <property type="evidence" value="ECO:0007669"/>
    <property type="project" value="UniProtKB-EC"/>
</dbReference>
<dbReference type="SUPFAM" id="SSF53187">
    <property type="entry name" value="Zn-dependent exopeptidases"/>
    <property type="match status" value="1"/>
</dbReference>
<feature type="compositionally biased region" description="Polar residues" evidence="2">
    <location>
        <begin position="164"/>
        <end position="174"/>
    </location>
</feature>
<feature type="signal peptide" evidence="3">
    <location>
        <begin position="1"/>
        <end position="24"/>
    </location>
</feature>
<evidence type="ECO:0000313" key="5">
    <source>
        <dbReference type="EMBL" id="MBS4892413.1"/>
    </source>
</evidence>
<dbReference type="Pfam" id="PF01520">
    <property type="entry name" value="Amidase_3"/>
    <property type="match status" value="1"/>
</dbReference>
<evidence type="ECO:0000313" key="7">
    <source>
        <dbReference type="Proteomes" id="UP000234197"/>
    </source>
</evidence>
<sequence>MRKLFLMCLAVLMAIPLLLTQAKAANLEDARWVTRTDAPVPYVRIVMDLSAPIKASASISKDGKTTTVTLKNTKLKTAKENISMDSAIASSAKLSQDGRDVKVTIKTPSSIDTSDVKVFSLKKDTVNKKPYRIVVDVQKKGAVAKPAYYGKKPSQSAHPAKNVPTGSGKYSTSGGLSGKTITIDPGHGGSDSGAIGPHGVQEKNITLPISMYLKKSLENRGAKVLMTRTTDVDVYGPNASGVDELGARVNVANRSNSDALVSVHINAFNNPSVGGIATYYYSKTGNDARLAQKVQSQIANTPGFNGDRGIQEGNLYVLRHSNMPAILVELGFISNPNEERVLQSPQTQEDFANRIANGIANYFGG</sequence>
<keyword evidence="7" id="KW-1185">Reference proteome</keyword>
<evidence type="ECO:0000259" key="4">
    <source>
        <dbReference type="SMART" id="SM00646"/>
    </source>
</evidence>
<dbReference type="SMART" id="SM00646">
    <property type="entry name" value="Ami_3"/>
    <property type="match status" value="1"/>
</dbReference>
<dbReference type="Gene3D" id="2.60.40.3500">
    <property type="match status" value="1"/>
</dbReference>
<dbReference type="Gene3D" id="3.40.630.40">
    <property type="entry name" value="Zn-dependent exopeptidases"/>
    <property type="match status" value="1"/>
</dbReference>
<dbReference type="InterPro" id="IPR002508">
    <property type="entry name" value="MurNAc-LAA_cat"/>
</dbReference>
<dbReference type="RefSeq" id="WP_004697104.1">
    <property type="nucleotide sequence ID" value="NZ_CAJPRU010000004.1"/>
</dbReference>
<feature type="region of interest" description="Disordered" evidence="2">
    <location>
        <begin position="149"/>
        <end position="176"/>
    </location>
</feature>
<protein>
    <submittedName>
        <fullName evidence="5">N-acetylmuramoyl-L-alanine amidase</fullName>
        <ecNumber evidence="6">3.5.1.28</ecNumber>
    </submittedName>
</protein>
<feature type="chain" id="PRO_5041062082" evidence="3">
    <location>
        <begin position="25"/>
        <end position="365"/>
    </location>
</feature>
<dbReference type="Proteomes" id="UP000778864">
    <property type="component" value="Unassembled WGS sequence"/>
</dbReference>
<dbReference type="EMBL" id="PKMC02000004">
    <property type="protein sequence ID" value="MEO9177483.1"/>
    <property type="molecule type" value="Genomic_DNA"/>
</dbReference>
<evidence type="ECO:0000256" key="2">
    <source>
        <dbReference type="SAM" id="MobiDB-lite"/>
    </source>
</evidence>
<evidence type="ECO:0000256" key="1">
    <source>
        <dbReference type="ARBA" id="ARBA00022801"/>
    </source>
</evidence>
<reference evidence="6 7" key="4">
    <citation type="submission" date="2024-04" db="EMBL/GenBank/DDBJ databases">
        <title>Na.</title>
        <authorList>
            <person name="Choi B."/>
        </authorList>
    </citation>
    <scope>NUCLEOTIDE SEQUENCE [LARGE SCALE GENOMIC DNA]</scope>
    <source>
        <strain evidence="6 7">UMB0138</strain>
    </source>
</reference>
<keyword evidence="3" id="KW-0732">Signal</keyword>
<reference evidence="6" key="2">
    <citation type="submission" date="2017-12" db="EMBL/GenBank/DDBJ databases">
        <authorList>
            <person name="Thomas-White K."/>
            <person name="Wolfe A.J."/>
        </authorList>
    </citation>
    <scope>NUCLEOTIDE SEQUENCE</scope>
    <source>
        <strain evidence="6">UMB0138</strain>
    </source>
</reference>
<dbReference type="PANTHER" id="PTHR30404:SF0">
    <property type="entry name" value="N-ACETYLMURAMOYL-L-ALANINE AMIDASE AMIC"/>
    <property type="match status" value="1"/>
</dbReference>
<gene>
    <name evidence="6" type="ORF">CYJ21_000790</name>
    <name evidence="5" type="ORF">KHZ90_01380</name>
</gene>
<dbReference type="Proteomes" id="UP000234197">
    <property type="component" value="Unassembled WGS sequence"/>
</dbReference>
<dbReference type="PANTHER" id="PTHR30404">
    <property type="entry name" value="N-ACETYLMURAMOYL-L-ALANINE AMIDASE"/>
    <property type="match status" value="1"/>
</dbReference>
<proteinExistence type="predicted"/>
<dbReference type="InterPro" id="IPR050695">
    <property type="entry name" value="N-acetylmuramoyl_amidase_3"/>
</dbReference>
<evidence type="ECO:0000256" key="3">
    <source>
        <dbReference type="SAM" id="SignalP"/>
    </source>
</evidence>
<dbReference type="AlphaFoldDB" id="A0A2I1TJ17"/>
<reference evidence="5" key="3">
    <citation type="submission" date="2021-02" db="EMBL/GenBank/DDBJ databases">
        <title>Infant gut strain persistence is associated with maternal origin, phylogeny, and functional potential including surface adhesion and iron acquisition.</title>
        <authorList>
            <person name="Lou Y.C."/>
        </authorList>
    </citation>
    <scope>NUCLEOTIDE SEQUENCE</scope>
    <source>
        <strain evidence="5">L3_108_031G1_dasL3_108_031G1_concoct_20</strain>
    </source>
</reference>
<feature type="domain" description="MurNAc-LAA" evidence="4">
    <location>
        <begin position="249"/>
        <end position="360"/>
    </location>
</feature>
<dbReference type="EC" id="3.5.1.28" evidence="6"/>
<comment type="caution">
    <text evidence="5">The sequence shown here is derived from an EMBL/GenBank/DDBJ whole genome shotgun (WGS) entry which is preliminary data.</text>
</comment>
<evidence type="ECO:0000313" key="6">
    <source>
        <dbReference type="EMBL" id="MEO9177483.1"/>
    </source>
</evidence>
<evidence type="ECO:0000313" key="8">
    <source>
        <dbReference type="Proteomes" id="UP000778864"/>
    </source>
</evidence>
<dbReference type="GO" id="GO:0030288">
    <property type="term" value="C:outer membrane-bounded periplasmic space"/>
    <property type="evidence" value="ECO:0007669"/>
    <property type="project" value="TreeGrafter"/>
</dbReference>
<reference evidence="7" key="1">
    <citation type="submission" date="2017-12" db="EMBL/GenBank/DDBJ databases">
        <title>Phylogenetic diversity of female urinary microbiome.</title>
        <authorList>
            <person name="Thomas-White K."/>
            <person name="Wolfe A.J."/>
        </authorList>
    </citation>
    <scope>NUCLEOTIDE SEQUENCE [LARGE SCALE GENOMIC DNA]</scope>
    <source>
        <strain evidence="7">UMB0138</strain>
    </source>
</reference>
<name>A0A2I1TJ17_VEIPA</name>